<protein>
    <recommendedName>
        <fullName evidence="3">Esterase family protein</fullName>
    </recommendedName>
</protein>
<name>A0A4P6LXC7_9FIRM</name>
<dbReference type="InterPro" id="IPR000801">
    <property type="entry name" value="Esterase-like"/>
</dbReference>
<dbReference type="Pfam" id="PF00756">
    <property type="entry name" value="Esterase"/>
    <property type="match status" value="1"/>
</dbReference>
<accession>A0A4P6LXC7</accession>
<dbReference type="Gene3D" id="3.40.50.1820">
    <property type="entry name" value="alpha/beta hydrolase"/>
    <property type="match status" value="1"/>
</dbReference>
<dbReference type="InterPro" id="IPR029058">
    <property type="entry name" value="AB_hydrolase_fold"/>
</dbReference>
<evidence type="ECO:0000313" key="1">
    <source>
        <dbReference type="EMBL" id="QBE96786.1"/>
    </source>
</evidence>
<dbReference type="PANTHER" id="PTHR48098">
    <property type="entry name" value="ENTEROCHELIN ESTERASE-RELATED"/>
    <property type="match status" value="1"/>
</dbReference>
<dbReference type="RefSeq" id="WP_130180812.1">
    <property type="nucleotide sequence ID" value="NZ_CP035945.1"/>
</dbReference>
<proteinExistence type="predicted"/>
<dbReference type="AlphaFoldDB" id="A0A4P6LXC7"/>
<dbReference type="EMBL" id="CP035945">
    <property type="protein sequence ID" value="QBE96786.1"/>
    <property type="molecule type" value="Genomic_DNA"/>
</dbReference>
<evidence type="ECO:0008006" key="3">
    <source>
        <dbReference type="Google" id="ProtNLM"/>
    </source>
</evidence>
<organism evidence="1 2">
    <name type="scientific">Blautia producta</name>
    <dbReference type="NCBI Taxonomy" id="33035"/>
    <lineage>
        <taxon>Bacteria</taxon>
        <taxon>Bacillati</taxon>
        <taxon>Bacillota</taxon>
        <taxon>Clostridia</taxon>
        <taxon>Lachnospirales</taxon>
        <taxon>Lachnospiraceae</taxon>
        <taxon>Blautia</taxon>
    </lineage>
</organism>
<dbReference type="PANTHER" id="PTHR48098:SF1">
    <property type="entry name" value="DIACYLGLYCEROL ACYLTRANSFERASE_MYCOLYLTRANSFERASE AG85A"/>
    <property type="match status" value="1"/>
</dbReference>
<evidence type="ECO:0000313" key="2">
    <source>
        <dbReference type="Proteomes" id="UP000289794"/>
    </source>
</evidence>
<dbReference type="Proteomes" id="UP000289794">
    <property type="component" value="Chromosome"/>
</dbReference>
<gene>
    <name evidence="1" type="ORF">PMF13cell1_02333</name>
</gene>
<dbReference type="GO" id="GO:0016747">
    <property type="term" value="F:acyltransferase activity, transferring groups other than amino-acyl groups"/>
    <property type="evidence" value="ECO:0007669"/>
    <property type="project" value="TreeGrafter"/>
</dbReference>
<reference evidence="1 2" key="1">
    <citation type="submission" date="2019-01" db="EMBL/GenBank/DDBJ databases">
        <title>PMF-metabolizing Aryl O-demethylase.</title>
        <authorList>
            <person name="Kim M."/>
        </authorList>
    </citation>
    <scope>NUCLEOTIDE SEQUENCE [LARGE SCALE GENOMIC DNA]</scope>
    <source>
        <strain evidence="1 2">PMF1</strain>
    </source>
</reference>
<dbReference type="SUPFAM" id="SSF53474">
    <property type="entry name" value="alpha/beta-Hydrolases"/>
    <property type="match status" value="1"/>
</dbReference>
<dbReference type="KEGG" id="bpro:PMF13cell1_02333"/>
<dbReference type="InterPro" id="IPR050583">
    <property type="entry name" value="Mycobacterial_A85_antigen"/>
</dbReference>
<sequence length="263" mass="29986">MALLQVDFFSEVLGMCTQMSVILPQRTSRQIGMTGAVREGKYPAVFLLHGMTDDHTTWCRRTSIERYVSELGIAVIMPEVQLGWYTDTEYGMRYQTFIGRELPCICREFFPNISDRKEDILAAGVSMGGYGAWKAALDGSENFGAGAALSGALDLAASLERHRQEKPEEQAFWNGIFGSGESVRGSDNDLWELAAERKASGKEMPRLYAWCGRQDFLYEDNLHTWEHMKELGIEVTVKESEGSHTWDCWDEQIRDVLKWWMDR</sequence>